<organism evidence="2 3">
    <name type="scientific">Imperialibacter roseus</name>
    <dbReference type="NCBI Taxonomy" id="1324217"/>
    <lineage>
        <taxon>Bacteria</taxon>
        <taxon>Pseudomonadati</taxon>
        <taxon>Bacteroidota</taxon>
        <taxon>Cytophagia</taxon>
        <taxon>Cytophagales</taxon>
        <taxon>Flammeovirgaceae</taxon>
        <taxon>Imperialibacter</taxon>
    </lineage>
</organism>
<name>A0ABZ0IM09_9BACT</name>
<evidence type="ECO:0000256" key="1">
    <source>
        <dbReference type="SAM" id="SignalP"/>
    </source>
</evidence>
<dbReference type="PANTHER" id="PTHR37691:SF1">
    <property type="entry name" value="BLR3518 PROTEIN"/>
    <property type="match status" value="1"/>
</dbReference>
<evidence type="ECO:0000313" key="3">
    <source>
        <dbReference type="Proteomes" id="UP001302349"/>
    </source>
</evidence>
<evidence type="ECO:0000313" key="2">
    <source>
        <dbReference type="EMBL" id="WOK05547.1"/>
    </source>
</evidence>
<proteinExistence type="predicted"/>
<dbReference type="SUPFAM" id="SSF75169">
    <property type="entry name" value="DsrEFH-like"/>
    <property type="match status" value="1"/>
</dbReference>
<dbReference type="Gene3D" id="3.40.1260.10">
    <property type="entry name" value="DsrEFH-like"/>
    <property type="match status" value="1"/>
</dbReference>
<dbReference type="RefSeq" id="WP_317488306.1">
    <property type="nucleotide sequence ID" value="NZ_CP136051.1"/>
</dbReference>
<keyword evidence="1" id="KW-0732">Signal</keyword>
<dbReference type="Pfam" id="PF02635">
    <property type="entry name" value="DsrE"/>
    <property type="match status" value="1"/>
</dbReference>
<dbReference type="EMBL" id="CP136051">
    <property type="protein sequence ID" value="WOK05547.1"/>
    <property type="molecule type" value="Genomic_DNA"/>
</dbReference>
<dbReference type="Proteomes" id="UP001302349">
    <property type="component" value="Chromosome"/>
</dbReference>
<feature type="signal peptide" evidence="1">
    <location>
        <begin position="1"/>
        <end position="28"/>
    </location>
</feature>
<reference evidence="2 3" key="1">
    <citation type="journal article" date="2023" name="Microbiol. Resour. Announc.">
        <title>Complete Genome Sequence of Imperialibacter roseus strain P4T.</title>
        <authorList>
            <person name="Tizabi D.R."/>
            <person name="Bachvaroff T."/>
            <person name="Hill R.T."/>
        </authorList>
    </citation>
    <scope>NUCLEOTIDE SEQUENCE [LARGE SCALE GENOMIC DNA]</scope>
    <source>
        <strain evidence="2 3">P4T</strain>
    </source>
</reference>
<dbReference type="InterPro" id="IPR027396">
    <property type="entry name" value="DsrEFH-like"/>
</dbReference>
<accession>A0ABZ0IM09</accession>
<dbReference type="PANTHER" id="PTHR37691">
    <property type="entry name" value="BLR3518 PROTEIN"/>
    <property type="match status" value="1"/>
</dbReference>
<sequence length="186" mass="20114">MKNFVKSYYLESFVCFLIANLLSIAAFAQEAHYPIVKGHGGIFDIQEATAFPDPTLQYKIVVDIKEGAGGHKSINASLNNLARIANLHGMGGVPKENIDIVAVIHGEATISILSDISHENRYGTPNPNTDLIRALLEGGIKLFVCGQSLRARKIDARELTPGIAISLSAVTLVTTYQLKGYAVLSY</sequence>
<protein>
    <submittedName>
        <fullName evidence="2">DsrE family protein</fullName>
    </submittedName>
</protein>
<gene>
    <name evidence="2" type="ORF">RT717_20950</name>
</gene>
<feature type="chain" id="PRO_5047077866" evidence="1">
    <location>
        <begin position="29"/>
        <end position="186"/>
    </location>
</feature>
<keyword evidence="3" id="KW-1185">Reference proteome</keyword>
<dbReference type="InterPro" id="IPR003787">
    <property type="entry name" value="Sulphur_relay_DsrE/F-like"/>
</dbReference>